<gene>
    <name evidence="2" type="ORF">CTEN0397_LOCUS11459</name>
</gene>
<dbReference type="AlphaFoldDB" id="A0A7S1GN47"/>
<dbReference type="SUPFAM" id="SSF47459">
    <property type="entry name" value="HLH, helix-loop-helix DNA-binding domain"/>
    <property type="match status" value="1"/>
</dbReference>
<feature type="region of interest" description="Disordered" evidence="1">
    <location>
        <begin position="441"/>
        <end position="489"/>
    </location>
</feature>
<feature type="compositionally biased region" description="Basic and acidic residues" evidence="1">
    <location>
        <begin position="441"/>
        <end position="451"/>
    </location>
</feature>
<accession>A0A7S1GN47</accession>
<reference evidence="2" key="1">
    <citation type="submission" date="2021-01" db="EMBL/GenBank/DDBJ databases">
        <authorList>
            <person name="Corre E."/>
            <person name="Pelletier E."/>
            <person name="Niang G."/>
            <person name="Scheremetjew M."/>
            <person name="Finn R."/>
            <person name="Kale V."/>
            <person name="Holt S."/>
            <person name="Cochrane G."/>
            <person name="Meng A."/>
            <person name="Brown T."/>
            <person name="Cohen L."/>
        </authorList>
    </citation>
    <scope>NUCLEOTIDE SEQUENCE</scope>
    <source>
        <strain evidence="2">ECT3854</strain>
    </source>
</reference>
<dbReference type="GO" id="GO:0046983">
    <property type="term" value="F:protein dimerization activity"/>
    <property type="evidence" value="ECO:0007669"/>
    <property type="project" value="InterPro"/>
</dbReference>
<name>A0A7S1GN47_CYCTE</name>
<dbReference type="EMBL" id="HBFW01017860">
    <property type="protein sequence ID" value="CAD8940393.1"/>
    <property type="molecule type" value="Transcribed_RNA"/>
</dbReference>
<organism evidence="2">
    <name type="scientific">Cyclophora tenuis</name>
    <name type="common">Marine diatom</name>
    <dbReference type="NCBI Taxonomy" id="216820"/>
    <lineage>
        <taxon>Eukaryota</taxon>
        <taxon>Sar</taxon>
        <taxon>Stramenopiles</taxon>
        <taxon>Ochrophyta</taxon>
        <taxon>Bacillariophyta</taxon>
        <taxon>Fragilariophyceae</taxon>
        <taxon>Fragilariophycidae</taxon>
        <taxon>Cyclophorales</taxon>
        <taxon>Cyclophoraceae</taxon>
        <taxon>Cyclophora</taxon>
    </lineage>
</organism>
<dbReference type="Gene3D" id="4.10.280.10">
    <property type="entry name" value="Helix-loop-helix DNA-binding domain"/>
    <property type="match status" value="1"/>
</dbReference>
<feature type="region of interest" description="Disordered" evidence="1">
    <location>
        <begin position="318"/>
        <end position="341"/>
    </location>
</feature>
<feature type="compositionally biased region" description="Basic and acidic residues" evidence="1">
    <location>
        <begin position="460"/>
        <end position="471"/>
    </location>
</feature>
<feature type="region of interest" description="Disordered" evidence="1">
    <location>
        <begin position="359"/>
        <end position="415"/>
    </location>
</feature>
<feature type="region of interest" description="Disordered" evidence="1">
    <location>
        <begin position="1"/>
        <end position="22"/>
    </location>
</feature>
<protein>
    <submittedName>
        <fullName evidence="2">Uncharacterized protein</fullName>
    </submittedName>
</protein>
<evidence type="ECO:0000313" key="2">
    <source>
        <dbReference type="EMBL" id="CAD8940393.1"/>
    </source>
</evidence>
<dbReference type="InterPro" id="IPR036638">
    <property type="entry name" value="HLH_DNA-bd_sf"/>
</dbReference>
<feature type="compositionally biased region" description="Basic and acidic residues" evidence="1">
    <location>
        <begin position="10"/>
        <end position="22"/>
    </location>
</feature>
<sequence length="489" mass="54316">MSNKGPKAGSAHDGEDSLSSEREELVDCHVQTLGTSSIRQQLHNNLEFQDRLSSPEIASVDSLTLRLLQERRRQQLQNANILLRDVLARGPILPLPHRLPLSSANLMPRRQGQSEHTREELLAQPRRTAAAATAALLRASTEVCRSDQLQQLEPLSSYLPPTSTVPALTLPPTISHTSRIRPPTHVQDGYEMPPHPMQMSSSNRRLDQASGVLDVLLRRRTANMIHQSTLAYSRGIAPVLANQQPSSSIVAGGCSTQRPGRAWPLPPLSGRNSASHNETHLFESSMAKKRNREKKRRFELNQRLQALSNLVHTIDPSLSHVPTKSNAGNCIEEDESDEKDITKKHGDNYLMESLPPVLEGRREQRVETGGCNTLTKNVTRQEEGETSDSREKLTDEASLDLSEAADKPTSHQKITNRVHLIKHAAKLIEHLHRHNEELKRRLEEQGQEKMPKLLSQADSAQHDGDKAENGGDKGTSNKRKAATEPSGPE</sequence>
<proteinExistence type="predicted"/>
<feature type="compositionally biased region" description="Basic and acidic residues" evidence="1">
    <location>
        <begin position="379"/>
        <end position="395"/>
    </location>
</feature>
<evidence type="ECO:0000256" key="1">
    <source>
        <dbReference type="SAM" id="MobiDB-lite"/>
    </source>
</evidence>